<sequence length="155" mass="18120">MNIVETLYLTSNQKQQVLQLWNQEYPVLLQYASLAALEEYLAGLEQKRHYLLLGEAGEVCGWLFLFERAKETWFALIVDSRLKGRGYGKRLLRLVQENERQLSGWVIDHDNDVKSNEEKYSSPLGFYLKNSFKVCPEERLETDIISAVKISWTEK</sequence>
<protein>
    <submittedName>
        <fullName evidence="2">GNAT family N-acetyltransferase</fullName>
        <ecNumber evidence="2">2.3.1.-</ecNumber>
    </submittedName>
</protein>
<name>A0ABW3SR07_9BACT</name>
<dbReference type="Proteomes" id="UP001597094">
    <property type="component" value="Unassembled WGS sequence"/>
</dbReference>
<dbReference type="InterPro" id="IPR016181">
    <property type="entry name" value="Acyl_CoA_acyltransferase"/>
</dbReference>
<dbReference type="PROSITE" id="PS51186">
    <property type="entry name" value="GNAT"/>
    <property type="match status" value="1"/>
</dbReference>
<evidence type="ECO:0000259" key="1">
    <source>
        <dbReference type="PROSITE" id="PS51186"/>
    </source>
</evidence>
<dbReference type="EC" id="2.3.1.-" evidence="2"/>
<comment type="caution">
    <text evidence="2">The sequence shown here is derived from an EMBL/GenBank/DDBJ whole genome shotgun (WGS) entry which is preliminary data.</text>
</comment>
<keyword evidence="2" id="KW-0012">Acyltransferase</keyword>
<keyword evidence="3" id="KW-1185">Reference proteome</keyword>
<proteinExistence type="predicted"/>
<dbReference type="SUPFAM" id="SSF55729">
    <property type="entry name" value="Acyl-CoA N-acyltransferases (Nat)"/>
    <property type="match status" value="1"/>
</dbReference>
<dbReference type="GO" id="GO:0016746">
    <property type="term" value="F:acyltransferase activity"/>
    <property type="evidence" value="ECO:0007669"/>
    <property type="project" value="UniProtKB-KW"/>
</dbReference>
<dbReference type="EMBL" id="JBHTLD010000091">
    <property type="protein sequence ID" value="MFD1186760.1"/>
    <property type="molecule type" value="Genomic_DNA"/>
</dbReference>
<evidence type="ECO:0000313" key="2">
    <source>
        <dbReference type="EMBL" id="MFD1186760.1"/>
    </source>
</evidence>
<feature type="domain" description="N-acetyltransferase" evidence="1">
    <location>
        <begin position="4"/>
        <end position="151"/>
    </location>
</feature>
<accession>A0ABW3SR07</accession>
<gene>
    <name evidence="2" type="ORF">ACFQ2O_11130</name>
</gene>
<keyword evidence="2" id="KW-0808">Transferase</keyword>
<organism evidence="2 3">
    <name type="scientific">Pontibacter rugosus</name>
    <dbReference type="NCBI Taxonomy" id="1745966"/>
    <lineage>
        <taxon>Bacteria</taxon>
        <taxon>Pseudomonadati</taxon>
        <taxon>Bacteroidota</taxon>
        <taxon>Cytophagia</taxon>
        <taxon>Cytophagales</taxon>
        <taxon>Hymenobacteraceae</taxon>
        <taxon>Pontibacter</taxon>
    </lineage>
</organism>
<dbReference type="InterPro" id="IPR000182">
    <property type="entry name" value="GNAT_dom"/>
</dbReference>
<evidence type="ECO:0000313" key="3">
    <source>
        <dbReference type="Proteomes" id="UP001597094"/>
    </source>
</evidence>
<dbReference type="RefSeq" id="WP_377527339.1">
    <property type="nucleotide sequence ID" value="NZ_JBHTLD010000091.1"/>
</dbReference>
<dbReference type="Pfam" id="PF00583">
    <property type="entry name" value="Acetyltransf_1"/>
    <property type="match status" value="1"/>
</dbReference>
<reference evidence="3" key="1">
    <citation type="journal article" date="2019" name="Int. J. Syst. Evol. Microbiol.">
        <title>The Global Catalogue of Microorganisms (GCM) 10K type strain sequencing project: providing services to taxonomists for standard genome sequencing and annotation.</title>
        <authorList>
            <consortium name="The Broad Institute Genomics Platform"/>
            <consortium name="The Broad Institute Genome Sequencing Center for Infectious Disease"/>
            <person name="Wu L."/>
            <person name="Ma J."/>
        </authorList>
    </citation>
    <scope>NUCLEOTIDE SEQUENCE [LARGE SCALE GENOMIC DNA]</scope>
    <source>
        <strain evidence="3">JCM 31319</strain>
    </source>
</reference>
<dbReference type="Gene3D" id="3.40.630.30">
    <property type="match status" value="1"/>
</dbReference>